<evidence type="ECO:0000256" key="4">
    <source>
        <dbReference type="ARBA" id="ARBA00022617"/>
    </source>
</evidence>
<dbReference type="PRINTS" id="PR00385">
    <property type="entry name" value="P450"/>
</dbReference>
<dbReference type="Gene3D" id="1.10.630.10">
    <property type="entry name" value="Cytochrome P450"/>
    <property type="match status" value="1"/>
</dbReference>
<evidence type="ECO:0000313" key="10">
    <source>
        <dbReference type="EMBL" id="EMD37671.1"/>
    </source>
</evidence>
<evidence type="ECO:0008006" key="12">
    <source>
        <dbReference type="Google" id="ProtNLM"/>
    </source>
</evidence>
<dbReference type="InterPro" id="IPR002401">
    <property type="entry name" value="Cyt_P450_E_grp-I"/>
</dbReference>
<dbReference type="GO" id="GO:0004497">
    <property type="term" value="F:monooxygenase activity"/>
    <property type="evidence" value="ECO:0007669"/>
    <property type="project" value="UniProtKB-KW"/>
</dbReference>
<keyword evidence="4 9" id="KW-0349">Heme</keyword>
<dbReference type="InterPro" id="IPR001128">
    <property type="entry name" value="Cyt_P450"/>
</dbReference>
<dbReference type="InterPro" id="IPR036396">
    <property type="entry name" value="Cyt_P450_sf"/>
</dbReference>
<dbReference type="GO" id="GO:0016705">
    <property type="term" value="F:oxidoreductase activity, acting on paired donors, with incorporation or reduction of molecular oxygen"/>
    <property type="evidence" value="ECO:0007669"/>
    <property type="project" value="InterPro"/>
</dbReference>
<evidence type="ECO:0000256" key="9">
    <source>
        <dbReference type="PIRSR" id="PIRSR602401-1"/>
    </source>
</evidence>
<comment type="cofactor">
    <cofactor evidence="1 9">
        <name>heme</name>
        <dbReference type="ChEBI" id="CHEBI:30413"/>
    </cofactor>
</comment>
<dbReference type="GO" id="GO:0005506">
    <property type="term" value="F:iron ion binding"/>
    <property type="evidence" value="ECO:0007669"/>
    <property type="project" value="InterPro"/>
</dbReference>
<dbReference type="PANTHER" id="PTHR24305:SF166">
    <property type="entry name" value="CYTOCHROME P450 12A4, MITOCHONDRIAL-RELATED"/>
    <property type="match status" value="1"/>
</dbReference>
<organism evidence="10 11">
    <name type="scientific">Ceriporiopsis subvermispora (strain B)</name>
    <name type="common">White-rot fungus</name>
    <name type="synonym">Gelatoporia subvermispora</name>
    <dbReference type="NCBI Taxonomy" id="914234"/>
    <lineage>
        <taxon>Eukaryota</taxon>
        <taxon>Fungi</taxon>
        <taxon>Dikarya</taxon>
        <taxon>Basidiomycota</taxon>
        <taxon>Agaricomycotina</taxon>
        <taxon>Agaricomycetes</taxon>
        <taxon>Polyporales</taxon>
        <taxon>Gelatoporiaceae</taxon>
        <taxon>Gelatoporia</taxon>
    </lineage>
</organism>
<keyword evidence="8" id="KW-0503">Monooxygenase</keyword>
<keyword evidence="5 9" id="KW-0479">Metal-binding</keyword>
<dbReference type="STRING" id="914234.M2RFR9"/>
<dbReference type="SUPFAM" id="SSF48264">
    <property type="entry name" value="Cytochrome P450"/>
    <property type="match status" value="1"/>
</dbReference>
<evidence type="ECO:0000256" key="2">
    <source>
        <dbReference type="ARBA" id="ARBA00005179"/>
    </source>
</evidence>
<sequence>MSLSSGLNARPCVARQDLPVDTVMLGLPISPFNCALVSAALVIIYLSWRRLGHRPMTISPDHHHNRNYGQIFDLDGWGFRRHLWEEFPAVVKIHAFLGDIHLSVTDPAALYSILVKDQAIFEETKIHLASGQLVFGNGLLSTQGLSRLFDAPPFELHLRKGEHHRKQRKLLNPLFGTQNVRSICPIAYSVARQLRAALVSKIQDGPREIDILEWLSRSIMEFIGRGALGHTFDGLTKETQDPFGIVIKQLLPALSVTRLWRELFALTGSVTSFRYLIENLPNKSLQSLLNIVGTMNHHAEKILLSKKVAAEQGEDSALHQIDEGKDILSKLLQANMNADDDEKLPFDELVAQVSTIVFAGVNTTSSSLGRIVHLLAEHQDVQDKVRAEIAGAQRDGQDMSYDELAALPYLEAVCRESLRRYPAIPIVAKTARKDTIMPLSVPIVGLDGKRIDEIPILMGTTVLVDIMGMNCSRALWGEDALEWKPERWMHPMPQTVLDAPNCGIYAHMLTFLGGGRACIGYKIAQLNIKVFLSMLITSFKLSLSDAPIFWNSGGGAYPSAEPRGTKSELRLNVELIR</sequence>
<dbReference type="InterPro" id="IPR050121">
    <property type="entry name" value="Cytochrome_P450_monoxygenase"/>
</dbReference>
<dbReference type="Proteomes" id="UP000016930">
    <property type="component" value="Unassembled WGS sequence"/>
</dbReference>
<feature type="binding site" description="axial binding residue" evidence="9">
    <location>
        <position position="518"/>
    </location>
    <ligand>
        <name>heme</name>
        <dbReference type="ChEBI" id="CHEBI:30413"/>
    </ligand>
    <ligandPart>
        <name>Fe</name>
        <dbReference type="ChEBI" id="CHEBI:18248"/>
    </ligandPart>
</feature>
<dbReference type="PRINTS" id="PR00463">
    <property type="entry name" value="EP450I"/>
</dbReference>
<keyword evidence="7 9" id="KW-0408">Iron</keyword>
<gene>
    <name evidence="10" type="ORF">CERSUDRAFT_94672</name>
</gene>
<dbReference type="HOGENOM" id="CLU_001570_5_11_1"/>
<evidence type="ECO:0000256" key="1">
    <source>
        <dbReference type="ARBA" id="ARBA00001971"/>
    </source>
</evidence>
<evidence type="ECO:0000256" key="3">
    <source>
        <dbReference type="ARBA" id="ARBA00010617"/>
    </source>
</evidence>
<evidence type="ECO:0000313" key="11">
    <source>
        <dbReference type="Proteomes" id="UP000016930"/>
    </source>
</evidence>
<name>M2RFR9_CERS8</name>
<evidence type="ECO:0000256" key="6">
    <source>
        <dbReference type="ARBA" id="ARBA00023002"/>
    </source>
</evidence>
<evidence type="ECO:0000256" key="8">
    <source>
        <dbReference type="ARBA" id="ARBA00023033"/>
    </source>
</evidence>
<protein>
    <recommendedName>
        <fullName evidence="12">Cytochrome P450</fullName>
    </recommendedName>
</protein>
<keyword evidence="6" id="KW-0560">Oxidoreductase</keyword>
<evidence type="ECO:0000256" key="5">
    <source>
        <dbReference type="ARBA" id="ARBA00022723"/>
    </source>
</evidence>
<comment type="similarity">
    <text evidence="3">Belongs to the cytochrome P450 family.</text>
</comment>
<proteinExistence type="inferred from homology"/>
<keyword evidence="11" id="KW-1185">Reference proteome</keyword>
<reference evidence="10 11" key="1">
    <citation type="journal article" date="2012" name="Proc. Natl. Acad. Sci. U.S.A.">
        <title>Comparative genomics of Ceriporiopsis subvermispora and Phanerochaete chrysosporium provide insight into selective ligninolysis.</title>
        <authorList>
            <person name="Fernandez-Fueyo E."/>
            <person name="Ruiz-Duenas F.J."/>
            <person name="Ferreira P."/>
            <person name="Floudas D."/>
            <person name="Hibbett D.S."/>
            <person name="Canessa P."/>
            <person name="Larrondo L.F."/>
            <person name="James T.Y."/>
            <person name="Seelenfreund D."/>
            <person name="Lobos S."/>
            <person name="Polanco R."/>
            <person name="Tello M."/>
            <person name="Honda Y."/>
            <person name="Watanabe T."/>
            <person name="Watanabe T."/>
            <person name="Ryu J.S."/>
            <person name="Kubicek C.P."/>
            <person name="Schmoll M."/>
            <person name="Gaskell J."/>
            <person name="Hammel K.E."/>
            <person name="St John F.J."/>
            <person name="Vanden Wymelenberg A."/>
            <person name="Sabat G."/>
            <person name="Splinter BonDurant S."/>
            <person name="Syed K."/>
            <person name="Yadav J.S."/>
            <person name="Doddapaneni H."/>
            <person name="Subramanian V."/>
            <person name="Lavin J.L."/>
            <person name="Oguiza J.A."/>
            <person name="Perez G."/>
            <person name="Pisabarro A.G."/>
            <person name="Ramirez L."/>
            <person name="Santoyo F."/>
            <person name="Master E."/>
            <person name="Coutinho P.M."/>
            <person name="Henrissat B."/>
            <person name="Lombard V."/>
            <person name="Magnuson J.K."/>
            <person name="Kuees U."/>
            <person name="Hori C."/>
            <person name="Igarashi K."/>
            <person name="Samejima M."/>
            <person name="Held B.W."/>
            <person name="Barry K.W."/>
            <person name="LaButti K.M."/>
            <person name="Lapidus A."/>
            <person name="Lindquist E.A."/>
            <person name="Lucas S.M."/>
            <person name="Riley R."/>
            <person name="Salamov A.A."/>
            <person name="Hoffmeister D."/>
            <person name="Schwenk D."/>
            <person name="Hadar Y."/>
            <person name="Yarden O."/>
            <person name="de Vries R.P."/>
            <person name="Wiebenga A."/>
            <person name="Stenlid J."/>
            <person name="Eastwood D."/>
            <person name="Grigoriev I.V."/>
            <person name="Berka R.M."/>
            <person name="Blanchette R.A."/>
            <person name="Kersten P."/>
            <person name="Martinez A.T."/>
            <person name="Vicuna R."/>
            <person name="Cullen D."/>
        </authorList>
    </citation>
    <scope>NUCLEOTIDE SEQUENCE [LARGE SCALE GENOMIC DNA]</scope>
    <source>
        <strain evidence="10 11">B</strain>
    </source>
</reference>
<comment type="pathway">
    <text evidence="2">Secondary metabolite biosynthesis.</text>
</comment>
<dbReference type="GO" id="GO:0020037">
    <property type="term" value="F:heme binding"/>
    <property type="evidence" value="ECO:0007669"/>
    <property type="project" value="InterPro"/>
</dbReference>
<dbReference type="OrthoDB" id="1470350at2759"/>
<evidence type="ECO:0000256" key="7">
    <source>
        <dbReference type="ARBA" id="ARBA00023004"/>
    </source>
</evidence>
<dbReference type="EMBL" id="KB445796">
    <property type="protein sequence ID" value="EMD37671.1"/>
    <property type="molecule type" value="Genomic_DNA"/>
</dbReference>
<dbReference type="PANTHER" id="PTHR24305">
    <property type="entry name" value="CYTOCHROME P450"/>
    <property type="match status" value="1"/>
</dbReference>
<accession>M2RFR9</accession>
<dbReference type="AlphaFoldDB" id="M2RFR9"/>
<dbReference type="Pfam" id="PF00067">
    <property type="entry name" value="p450"/>
    <property type="match status" value="1"/>
</dbReference>